<dbReference type="Gene3D" id="3.40.50.720">
    <property type="entry name" value="NAD(P)-binding Rossmann-like Domain"/>
    <property type="match status" value="1"/>
</dbReference>
<dbReference type="InterPro" id="IPR051783">
    <property type="entry name" value="NAD(P)-dependent_oxidoreduct"/>
</dbReference>
<proteinExistence type="predicted"/>
<keyword evidence="2" id="KW-1185">Reference proteome</keyword>
<evidence type="ECO:0000313" key="1">
    <source>
        <dbReference type="EMBL" id="MCS4556571.1"/>
    </source>
</evidence>
<reference evidence="2" key="2">
    <citation type="submission" date="2023-07" db="EMBL/GenBank/DDBJ databases">
        <title>Shewanella mangrovi sp. nov., an acetaldehyde- degrading bacterium isolated from mangrove sediment.</title>
        <authorList>
            <person name="Liu Y."/>
        </authorList>
    </citation>
    <scope>NUCLEOTIDE SEQUENCE [LARGE SCALE GENOMIC DNA]</scope>
    <source>
        <strain evidence="2">C32</strain>
    </source>
</reference>
<protein>
    <submittedName>
        <fullName evidence="1">SDR family NAD(P)-dependent oxidoreductase</fullName>
    </submittedName>
</protein>
<dbReference type="EMBL" id="JAKOGG010000005">
    <property type="protein sequence ID" value="MCS4556571.1"/>
    <property type="molecule type" value="Genomic_DNA"/>
</dbReference>
<name>A0ABT2FJR6_9GAMM</name>
<sequence length="274" mass="29701">MKRVAVIGCGWFGFPLAKALVASGTEVIGTKTTEDGLQQLRDAGIDAALLNLAHESASAQLHSILADVSALVVNIPPGLRRGEQDYLDRLRLLIAPIEQSQLKKLVFVSSTGAYPQSQGWLTEADMVEAEHGTSSWVLQQAEQLMQSLSSERLVVTTVRFGGLVGAGRNPGRFLAGKTDLPNGDNLVNLVHLEDCITAVRKILHSQQRSTTYNLVSPVHVRKDQFYTEAALSLGLPAPHFLESHQGDGKVVVGDLICSTLDFTYQYRDAKALLS</sequence>
<dbReference type="PANTHER" id="PTHR48079:SF6">
    <property type="entry name" value="NAD(P)-BINDING DOMAIN-CONTAINING PROTEIN-RELATED"/>
    <property type="match status" value="1"/>
</dbReference>
<accession>A0ABT2FJR6</accession>
<gene>
    <name evidence="1" type="ORF">L9G74_08985</name>
</gene>
<dbReference type="InterPro" id="IPR036291">
    <property type="entry name" value="NAD(P)-bd_dom_sf"/>
</dbReference>
<dbReference type="RefSeq" id="WP_238895976.1">
    <property type="nucleotide sequence ID" value="NZ_JAKOGG010000005.1"/>
</dbReference>
<comment type="caution">
    <text evidence="1">The sequence shown here is derived from an EMBL/GenBank/DDBJ whole genome shotgun (WGS) entry which is preliminary data.</text>
</comment>
<reference evidence="1 2" key="1">
    <citation type="submission" date="2022-02" db="EMBL/GenBank/DDBJ databases">
        <authorList>
            <person name="Zhuang L."/>
        </authorList>
    </citation>
    <scope>NUCLEOTIDE SEQUENCE [LARGE SCALE GENOMIC DNA]</scope>
    <source>
        <strain evidence="1 2">C32</strain>
    </source>
</reference>
<dbReference type="Proteomes" id="UP001201549">
    <property type="component" value="Unassembled WGS sequence"/>
</dbReference>
<organism evidence="1 2">
    <name type="scientific">Shewanella electrica</name>
    <dbReference type="NCBI Taxonomy" id="515560"/>
    <lineage>
        <taxon>Bacteria</taxon>
        <taxon>Pseudomonadati</taxon>
        <taxon>Pseudomonadota</taxon>
        <taxon>Gammaproteobacteria</taxon>
        <taxon>Alteromonadales</taxon>
        <taxon>Shewanellaceae</taxon>
        <taxon>Shewanella</taxon>
    </lineage>
</organism>
<evidence type="ECO:0000313" key="2">
    <source>
        <dbReference type="Proteomes" id="UP001201549"/>
    </source>
</evidence>
<dbReference type="SUPFAM" id="SSF51735">
    <property type="entry name" value="NAD(P)-binding Rossmann-fold domains"/>
    <property type="match status" value="1"/>
</dbReference>
<dbReference type="PANTHER" id="PTHR48079">
    <property type="entry name" value="PROTEIN YEEZ"/>
    <property type="match status" value="1"/>
</dbReference>